<evidence type="ECO:0000313" key="1">
    <source>
        <dbReference type="EMBL" id="GFA37075.1"/>
    </source>
</evidence>
<accession>A0A699JI70</accession>
<proteinExistence type="predicted"/>
<reference evidence="1" key="1">
    <citation type="journal article" date="2019" name="Sci. Rep.">
        <title>Draft genome of Tanacetum cinerariifolium, the natural source of mosquito coil.</title>
        <authorList>
            <person name="Yamashiro T."/>
            <person name="Shiraishi A."/>
            <person name="Satake H."/>
            <person name="Nakayama K."/>
        </authorList>
    </citation>
    <scope>NUCLEOTIDE SEQUENCE</scope>
</reference>
<name>A0A699JI70_TANCI</name>
<protein>
    <submittedName>
        <fullName evidence="1">Uncharacterized protein</fullName>
    </submittedName>
</protein>
<gene>
    <name evidence="1" type="ORF">Tci_609047</name>
</gene>
<sequence length="100" mass="11362">MGPYVDEGMGDVIVGEAFCNASCVKARRFHGIITIRDRDDSVSYQMVRANPRIKHLTNEQCNKIPPLLKVSAYGVSRFLDTMYWLHDLAGKKLNTLVEYL</sequence>
<comment type="caution">
    <text evidence="1">The sequence shown here is derived from an EMBL/GenBank/DDBJ whole genome shotgun (WGS) entry which is preliminary data.</text>
</comment>
<dbReference type="EMBL" id="BKCJ010412544">
    <property type="protein sequence ID" value="GFA37075.1"/>
    <property type="molecule type" value="Genomic_DNA"/>
</dbReference>
<organism evidence="1">
    <name type="scientific">Tanacetum cinerariifolium</name>
    <name type="common">Dalmatian daisy</name>
    <name type="synonym">Chrysanthemum cinerariifolium</name>
    <dbReference type="NCBI Taxonomy" id="118510"/>
    <lineage>
        <taxon>Eukaryota</taxon>
        <taxon>Viridiplantae</taxon>
        <taxon>Streptophyta</taxon>
        <taxon>Embryophyta</taxon>
        <taxon>Tracheophyta</taxon>
        <taxon>Spermatophyta</taxon>
        <taxon>Magnoliopsida</taxon>
        <taxon>eudicotyledons</taxon>
        <taxon>Gunneridae</taxon>
        <taxon>Pentapetalae</taxon>
        <taxon>asterids</taxon>
        <taxon>campanulids</taxon>
        <taxon>Asterales</taxon>
        <taxon>Asteraceae</taxon>
        <taxon>Asteroideae</taxon>
        <taxon>Anthemideae</taxon>
        <taxon>Anthemidinae</taxon>
        <taxon>Tanacetum</taxon>
    </lineage>
</organism>
<dbReference type="AlphaFoldDB" id="A0A699JI70"/>